<dbReference type="EMBL" id="CP000975">
    <property type="protein sequence ID" value="ACD82598.1"/>
    <property type="molecule type" value="Genomic_DNA"/>
</dbReference>
<proteinExistence type="predicted"/>
<dbReference type="AlphaFoldDB" id="B3DZI1"/>
<accession>B3DZI1</accession>
<protein>
    <submittedName>
        <fullName evidence="1">Uncharacterized protein</fullName>
    </submittedName>
</protein>
<evidence type="ECO:0000313" key="1">
    <source>
        <dbReference type="EMBL" id="ACD82598.1"/>
    </source>
</evidence>
<evidence type="ECO:0000313" key="2">
    <source>
        <dbReference type="Proteomes" id="UP000009149"/>
    </source>
</evidence>
<dbReference type="Proteomes" id="UP000009149">
    <property type="component" value="Chromosome"/>
</dbReference>
<dbReference type="HOGENOM" id="CLU_2844836_0_0_0"/>
<dbReference type="KEGG" id="min:Minf_0540"/>
<sequence>MERNPRIFSFKDETTCSGAFFTDGTRLPLSFRNFYNFFYFGQEILSKERAKGSSKKERFLKKILA</sequence>
<name>B3DZI1_METI4</name>
<gene>
    <name evidence="1" type="ordered locus">Minf_0540</name>
</gene>
<organism evidence="1 2">
    <name type="scientific">Methylacidiphilum infernorum (isolate V4)</name>
    <name type="common">Methylokorus infernorum (strain V4)</name>
    <dbReference type="NCBI Taxonomy" id="481448"/>
    <lineage>
        <taxon>Bacteria</taxon>
        <taxon>Pseudomonadati</taxon>
        <taxon>Verrucomicrobiota</taxon>
        <taxon>Methylacidiphilae</taxon>
        <taxon>Methylacidiphilales</taxon>
        <taxon>Methylacidiphilaceae</taxon>
        <taxon>Methylacidiphilum (ex Ratnadevi et al. 2023)</taxon>
    </lineage>
</organism>
<reference evidence="1 2" key="1">
    <citation type="journal article" date="2008" name="Biol. Direct">
        <title>Complete genome sequence of the extremely acidophilic methanotroph isolate V4, Methylacidiphilum infernorum, a representative of the bacterial phylum Verrucomicrobia.</title>
        <authorList>
            <person name="Hou S."/>
            <person name="Makarova K.S."/>
            <person name="Saw J.H."/>
            <person name="Senin P."/>
            <person name="Ly B.V."/>
            <person name="Zhou Z."/>
            <person name="Ren Y."/>
            <person name="Wang J."/>
            <person name="Galperin M.Y."/>
            <person name="Omelchenko M.V."/>
            <person name="Wolf Y.I."/>
            <person name="Yutin N."/>
            <person name="Koonin E.V."/>
            <person name="Stott M.B."/>
            <person name="Mountain B.W."/>
            <person name="Crowe M.A."/>
            <person name="Smirnova A.V."/>
            <person name="Dunfield P.F."/>
            <person name="Feng L."/>
            <person name="Wang L."/>
            <person name="Alam M."/>
        </authorList>
    </citation>
    <scope>NUCLEOTIDE SEQUENCE [LARGE SCALE GENOMIC DNA]</scope>
    <source>
        <strain evidence="2">Isolate V4</strain>
    </source>
</reference>
<dbReference type="STRING" id="481448.Minf_0540"/>